<proteinExistence type="inferred from homology"/>
<comment type="similarity">
    <text evidence="2">Belongs to the ABC transporter superfamily.</text>
</comment>
<evidence type="ECO:0000256" key="6">
    <source>
        <dbReference type="ARBA" id="ARBA00022840"/>
    </source>
</evidence>
<comment type="subcellular location">
    <subcellularLocation>
        <location evidence="1">Cell membrane</location>
        <topology evidence="1">Peripheral membrane protein</topology>
    </subcellularLocation>
</comment>
<dbReference type="InterPro" id="IPR050095">
    <property type="entry name" value="ECF_ABC_transporter_ATP-bd"/>
</dbReference>
<evidence type="ECO:0000259" key="9">
    <source>
        <dbReference type="PROSITE" id="PS50893"/>
    </source>
</evidence>
<evidence type="ECO:0000256" key="7">
    <source>
        <dbReference type="ARBA" id="ARBA00022967"/>
    </source>
</evidence>
<keyword evidence="8" id="KW-0472">Membrane</keyword>
<sequence>MKKIIVNNLNFSYKKDEEILKNINLDFDSTSTAIVGQNGAGKTTFVKLLKGLLKPCSGDIFIHNMNTKEITVAELSKHIGLVFQNPNDQIFKNKIIDEVMFGPLNIGLPKDKAMENSISALEMVGLENRLSDNPYDLGLSDRKLISIASIIAMNTDIIILDEPTIAQDYKGREKIKQIIEKLKEQRKLVITIIHDMDFVAECFERTIVFNKGQVLLDGSTREVFSKEEIINKAYLETPHITQLCKKLGYNHTFLTVEEFIETYKNKLLRS</sequence>
<dbReference type="Proteomes" id="UP000031366">
    <property type="component" value="Unassembled WGS sequence"/>
</dbReference>
<dbReference type="InterPro" id="IPR015856">
    <property type="entry name" value="ABC_transpr_CbiO/EcfA_su"/>
</dbReference>
<dbReference type="CDD" id="cd03225">
    <property type="entry name" value="ABC_cobalt_CbiO_domain1"/>
    <property type="match status" value="1"/>
</dbReference>
<dbReference type="AlphaFoldDB" id="A0A0C1QUB7"/>
<dbReference type="PROSITE" id="PS50893">
    <property type="entry name" value="ABC_TRANSPORTER_2"/>
    <property type="match status" value="1"/>
</dbReference>
<keyword evidence="3" id="KW-0813">Transport</keyword>
<keyword evidence="11" id="KW-1185">Reference proteome</keyword>
<dbReference type="Gene3D" id="3.40.50.300">
    <property type="entry name" value="P-loop containing nucleotide triphosphate hydrolases"/>
    <property type="match status" value="1"/>
</dbReference>
<dbReference type="GO" id="GO:0042626">
    <property type="term" value="F:ATPase-coupled transmembrane transporter activity"/>
    <property type="evidence" value="ECO:0007669"/>
    <property type="project" value="TreeGrafter"/>
</dbReference>
<evidence type="ECO:0000313" key="10">
    <source>
        <dbReference type="EMBL" id="KIE44637.1"/>
    </source>
</evidence>
<dbReference type="STRING" id="29341.RSJ17_06505"/>
<dbReference type="InterPro" id="IPR027417">
    <property type="entry name" value="P-loop_NTPase"/>
</dbReference>
<name>A0A0C1QUB7_9CLOT</name>
<dbReference type="SMART" id="SM00382">
    <property type="entry name" value="AAA"/>
    <property type="match status" value="1"/>
</dbReference>
<evidence type="ECO:0000256" key="1">
    <source>
        <dbReference type="ARBA" id="ARBA00004202"/>
    </source>
</evidence>
<keyword evidence="6" id="KW-0067">ATP-binding</keyword>
<organism evidence="10 11">
    <name type="scientific">Clostridium argentinense CDC 2741</name>
    <dbReference type="NCBI Taxonomy" id="1418104"/>
    <lineage>
        <taxon>Bacteria</taxon>
        <taxon>Bacillati</taxon>
        <taxon>Bacillota</taxon>
        <taxon>Clostridia</taxon>
        <taxon>Eubacteriales</taxon>
        <taxon>Clostridiaceae</taxon>
        <taxon>Clostridium</taxon>
    </lineage>
</organism>
<comment type="caution">
    <text evidence="10">The sequence shown here is derived from an EMBL/GenBank/DDBJ whole genome shotgun (WGS) entry which is preliminary data.</text>
</comment>
<dbReference type="RefSeq" id="WP_039636796.1">
    <property type="nucleotide sequence ID" value="NZ_AYSO01000020.1"/>
</dbReference>
<dbReference type="InterPro" id="IPR003439">
    <property type="entry name" value="ABC_transporter-like_ATP-bd"/>
</dbReference>
<evidence type="ECO:0000313" key="11">
    <source>
        <dbReference type="Proteomes" id="UP000031366"/>
    </source>
</evidence>
<dbReference type="FunFam" id="3.40.50.300:FF:000224">
    <property type="entry name" value="Energy-coupling factor transporter ATP-binding protein EcfA"/>
    <property type="match status" value="1"/>
</dbReference>
<feature type="domain" description="ABC transporter" evidence="9">
    <location>
        <begin position="4"/>
        <end position="236"/>
    </location>
</feature>
<dbReference type="Pfam" id="PF00005">
    <property type="entry name" value="ABC_tran"/>
    <property type="match status" value="1"/>
</dbReference>
<dbReference type="GO" id="GO:0016887">
    <property type="term" value="F:ATP hydrolysis activity"/>
    <property type="evidence" value="ECO:0007669"/>
    <property type="project" value="InterPro"/>
</dbReference>
<dbReference type="EMBL" id="AYSO01000020">
    <property type="protein sequence ID" value="KIE44637.1"/>
    <property type="molecule type" value="Genomic_DNA"/>
</dbReference>
<evidence type="ECO:0000256" key="2">
    <source>
        <dbReference type="ARBA" id="ARBA00005417"/>
    </source>
</evidence>
<reference evidence="10 11" key="1">
    <citation type="journal article" date="2015" name="Infect. Genet. Evol.">
        <title>Genomic sequences of six botulinum neurotoxin-producing strains representing three clostridial species illustrate the mobility and diversity of botulinum neurotoxin genes.</title>
        <authorList>
            <person name="Smith T.J."/>
            <person name="Hill K.K."/>
            <person name="Xie G."/>
            <person name="Foley B.T."/>
            <person name="Williamson C.H."/>
            <person name="Foster J.T."/>
            <person name="Johnson S.L."/>
            <person name="Chertkov O."/>
            <person name="Teshima H."/>
            <person name="Gibbons H.S."/>
            <person name="Johnsky L.A."/>
            <person name="Karavis M.A."/>
            <person name="Smith L.A."/>
        </authorList>
    </citation>
    <scope>NUCLEOTIDE SEQUENCE [LARGE SCALE GENOMIC DNA]</scope>
    <source>
        <strain evidence="10 11">CDC 2741</strain>
    </source>
</reference>
<gene>
    <name evidence="10" type="ORF">U732_741</name>
</gene>
<dbReference type="PANTHER" id="PTHR43553">
    <property type="entry name" value="HEAVY METAL TRANSPORTER"/>
    <property type="match status" value="1"/>
</dbReference>
<evidence type="ECO:0000256" key="8">
    <source>
        <dbReference type="ARBA" id="ARBA00023136"/>
    </source>
</evidence>
<keyword evidence="4" id="KW-1003">Cell membrane</keyword>
<dbReference type="OrthoDB" id="9784332at2"/>
<keyword evidence="5" id="KW-0547">Nucleotide-binding</keyword>
<evidence type="ECO:0000256" key="3">
    <source>
        <dbReference type="ARBA" id="ARBA00022448"/>
    </source>
</evidence>
<protein>
    <submittedName>
        <fullName evidence="10">ABC transporter family protein</fullName>
    </submittedName>
</protein>
<dbReference type="SUPFAM" id="SSF52540">
    <property type="entry name" value="P-loop containing nucleoside triphosphate hydrolases"/>
    <property type="match status" value="1"/>
</dbReference>
<accession>A0A0C1QUB7</accession>
<keyword evidence="7" id="KW-1278">Translocase</keyword>
<evidence type="ECO:0000256" key="4">
    <source>
        <dbReference type="ARBA" id="ARBA00022475"/>
    </source>
</evidence>
<dbReference type="GO" id="GO:0005524">
    <property type="term" value="F:ATP binding"/>
    <property type="evidence" value="ECO:0007669"/>
    <property type="project" value="UniProtKB-KW"/>
</dbReference>
<dbReference type="GO" id="GO:0043190">
    <property type="term" value="C:ATP-binding cassette (ABC) transporter complex"/>
    <property type="evidence" value="ECO:0007669"/>
    <property type="project" value="TreeGrafter"/>
</dbReference>
<evidence type="ECO:0000256" key="5">
    <source>
        <dbReference type="ARBA" id="ARBA00022741"/>
    </source>
</evidence>
<dbReference type="InterPro" id="IPR003593">
    <property type="entry name" value="AAA+_ATPase"/>
</dbReference>